<dbReference type="Pfam" id="PF17963">
    <property type="entry name" value="Big_9"/>
    <property type="match status" value="2"/>
</dbReference>
<proteinExistence type="predicted"/>
<feature type="domain" description="Dystroglycan-type cadherin-like" evidence="3">
    <location>
        <begin position="1999"/>
        <end position="2091"/>
    </location>
</feature>
<dbReference type="GO" id="GO:0005509">
    <property type="term" value="F:calcium ion binding"/>
    <property type="evidence" value="ECO:0007669"/>
    <property type="project" value="InterPro"/>
</dbReference>
<dbReference type="SUPFAM" id="SSF141072">
    <property type="entry name" value="CalX-like"/>
    <property type="match status" value="1"/>
</dbReference>
<dbReference type="GO" id="GO:0016020">
    <property type="term" value="C:membrane"/>
    <property type="evidence" value="ECO:0007669"/>
    <property type="project" value="InterPro"/>
</dbReference>
<dbReference type="InterPro" id="IPR015919">
    <property type="entry name" value="Cadherin-like_sf"/>
</dbReference>
<evidence type="ECO:0000256" key="1">
    <source>
        <dbReference type="SAM" id="MobiDB-lite"/>
    </source>
</evidence>
<feature type="compositionally biased region" description="Basic and acidic residues" evidence="1">
    <location>
        <begin position="2852"/>
        <end position="2906"/>
    </location>
</feature>
<keyword evidence="5" id="KW-1185">Reference proteome</keyword>
<evidence type="ECO:0000313" key="5">
    <source>
        <dbReference type="Proteomes" id="UP001139971"/>
    </source>
</evidence>
<dbReference type="InterPro" id="IPR006644">
    <property type="entry name" value="Cadg"/>
</dbReference>
<sequence length="2914" mass="303678">MHDPGSRYSSRRVGFAARCLAIAAALLGASAAPAQVQRTFVNLGFELPDAGTSTCYFQIAENAVPGWTTNHPSQAGAACAPNIAHTTGPLIEIWANGFSGVMARHGKQFAELNAEASSRIFQNVCLANGEPIGWRFSHRGRASASVKDQAEFRIGSTGDVNQVVRAQTTNSGVGAHTCYGTAASTTGVGNNTCANAAAPNGWRDYSGQFTWNGPTGVQAIGFEAKGTASTATIGNFIDDIQVTLRPFVELTSAQASVREGANDALPQLRVVGTVPAGGIAVTLAIDGGTAARGSDYATASGTNTLSVTVPAGVYDGTNFALPLTMLDDAAIEDNETISLAITSSPTNYVLSSTRTCGAAPITATSVTVLDNDADLAVSLAAPASARAGGPLVYVATYENRTAAPTVGDTASRTIATLLAEAVPAGLTINGWTCAATGGARCPGGAPDATVGGSGAIAGAVTLPAGATVSFTVGATIAPTQCAAIGLTAQIAMPAGYTEGTSVQAGYATPAPGGSANNAATASVASVCNVAPVARAASVAVAGGGTAAIVLDASDADGDTLTYRVVTAPQHGTLSGTAPNLTYSPDAGYVGSDTFTFVANDGTVDSAAATVAITVTASNRAPTVATPPSEVPERGTYAHTLDASDPNAGDTLGFSLVRAPSGMTVGASSGALNWPADDTLVGSSRLDNALCFGGGTSVSAVPPAADIAMVVDESASMIGEHAWIADIAVPFQAYLTANGVGDGGEPNRYGLVGFTRTAATIPVGGVPFGDYRALIGATGQLYIPDGVAEEDGWRAIMHALTQYPWRTTVARNVLFVSDEDRDAVDTSLSYASVLAALASSKTMLNAVVNVRLRCGDGSAAMGLGADGTGYKHDGSGGYVTCANASAVAVPGDTSIADYVNLALATGGAAWDIEVLRDGGHYAESFTNALIALKVREILSQQPTAEQADLTVHALRVEDGQVHATLRNRGLAAVDRPFVLALSADGTTFARVTVDALAAGASVERSVDWPADLAEPARVSARIEAPGTVECRNDNNDLTAAWARVRVTDAGGLTAERAFSVAVTDVNDAPDITSTAPTTVALGDRYLYTVTATDPDRGDALEYLLDAAPDGMTIDRLTGVIRFQPTANQSGPHSVAVRVRDLAGASDTQTVTLTVGAGRAPPRFTSTPNRRAVQGEIYTYTATAAGEPDAVLRYTLVEGPAGMTMDAVSGVVTWGAPADFDDDAERIALRVNDQFGGYHLQFYTLLGDVPNEAPTITTVPPTRVLTGYGLTYTPAAIDANLFETQVWDALIVPSGVTLTNGTPPTLSWPGWASESAMPAELAVFNRYCLQTDAAVKPFQPVAAWRVAARAPGTQALIGPLSDTNDDGRLDASDRIAVVSIAAGGGDARVRALDAATGDEWWTTAQNTADATNAPAMADIDGSGEVTIVYLDTQGHVVALRADGSLRWRSSVSVASGMYYNALQLADLDRDGRAEILIGRSVFDADGALRWRFPAGATEYGRPLALDLDGDGMQEVLHRGQTRRADGTLWWSTPSLAANESMYAAYYAPIPVDGGARIGVVVSEETSAGYRLSLLRPDGTTVWRIAGGSVTRTGPPLVADFVESSPGPEIFLAATEQMYASDGRLLWTLAGTSGWRYFNGMSASAADADADGRLEIYTWADDGLNVVNPETGYVTAARIGNANFSYTGQVATFADPTGSGDARLWLGDGLGMSAYRPALGTWSIGARFVHQQAYAADRIGPDMRVPPAMPGAIPAPLYVFGAPSTAHDPTRYLPDLRVFGPYSAGSPDEVTLKADVVNRGTGASRAFAVEFHNGTPASPGNLLGRVELEALGPGKSATAILPPLPAGELGTGTLVARVVTAPEETECETRNNASSGVPMQIAVTDRDGLRTRQTWAIGYDRGTFATPTFVSTPPTAATENVPYVYTVQATSANIGDSLIYWFEAAPDGATIDPHTGVITWTPRWGFPGGTGFQVRATSLSGLSYIQTWWVTVARSTDPNTAPRITSTAPLHATVGEAYEYPVVAVDDEGHAITYTLTAAPTGMTIGAAGGAIRWTPTSATPATVTVTVKATDARDASTTQTYELRVHANANHAPTITSTPALTASPTVAYTYALTATDPDGDTLTTHWLTLPAGATGDASGIAWTPTAGQIGEHAFDVEVRDGRGGVARQTYTVFVNDATANGAPDITSTAPTAATAGQSYTYAVIATDPDNDALTYRLTTKPTGMTIAANGAIAWTPVASQVGTHAVRVEVTDGHGGGAWQAYDIVVATGGGGGTGPNAEPEFASTPPTGGKLGRAYRYDAVATDADGDTLVYSLEAAPSGMTINSATGRIDWNPAATGDYPVRVRASDGRAWVEQGWTLTVVPAGALALNLSFAPDTVNPNEPVTVHLIPTNASGQLYATLQLDGVPVTLDDLSAVVTSAAPGLHTLAASVSDGVELANASGRFLVRAPEDVTAPRVSLSAPDGDARITAPTDVRVTIADEDLVEWTLTIVDANGGTPTPISSGTTTVTDAVIGRIDPTLLLNGQYHVTLRATDAQGHRTTVVRVVLVDGDMKVGHFSITLEDASIDVAGIPVRVTRTYDTRRAKESLDFGYGWTVDYNNVRVHESRKLGFGWSLIEYRNGFFSNWCVLPNGNPIVSVTMPDGDVQRFKAKAHPECQMFIPQPDVEIVFEALPGTTSKLEQMNYGNVRIIEDRITEIGAPDTPIDASQYRLTTPDGLQWSIDQHFGARQVRDPHGNTLTFTRDGVEHSSGMAVTFVRDTAGRITTMHLPDDTERTYGYDTNGEPDVGDRHGEPDLDLRLRAAEPSALPQGHHGPSRRAREPQRIRPARPPGRADRRGRPAHGVHARDRRAHRAREEPARLRDGVPVRRQRLGADRNERAEPDDDAHVRRERQRAVGDRSAQRDDDAARTTSAATC</sequence>
<dbReference type="Gene3D" id="2.60.40.2030">
    <property type="match status" value="1"/>
</dbReference>
<protein>
    <submittedName>
        <fullName evidence="4">Ig domain-containing protein</fullName>
    </submittedName>
</protein>
<dbReference type="Gene3D" id="2.60.40.10">
    <property type="entry name" value="Immunoglobulins"/>
    <property type="match status" value="9"/>
</dbReference>
<dbReference type="CDD" id="cd11304">
    <property type="entry name" value="Cadherin_repeat"/>
    <property type="match status" value="1"/>
</dbReference>
<feature type="compositionally biased region" description="Basic residues" evidence="1">
    <location>
        <begin position="2837"/>
        <end position="2851"/>
    </location>
</feature>
<dbReference type="NCBIfam" id="NF012211">
    <property type="entry name" value="tand_rpt_95"/>
    <property type="match status" value="1"/>
</dbReference>
<feature type="signal peptide" evidence="2">
    <location>
        <begin position="1"/>
        <end position="34"/>
    </location>
</feature>
<name>A0A9X4BII0_9GAMM</name>
<dbReference type="Pfam" id="PF07705">
    <property type="entry name" value="CARDB"/>
    <property type="match status" value="1"/>
</dbReference>
<feature type="compositionally biased region" description="Basic and acidic residues" evidence="1">
    <location>
        <begin position="2785"/>
        <end position="2800"/>
    </location>
</feature>
<comment type="caution">
    <text evidence="4">The sequence shown here is derived from an EMBL/GenBank/DDBJ whole genome shotgun (WGS) entry which is preliminary data.</text>
</comment>
<dbReference type="InterPro" id="IPR011635">
    <property type="entry name" value="CARDB"/>
</dbReference>
<organism evidence="4 5">
    <name type="scientific">Tahibacter soli</name>
    <dbReference type="NCBI Taxonomy" id="2983605"/>
    <lineage>
        <taxon>Bacteria</taxon>
        <taxon>Pseudomonadati</taxon>
        <taxon>Pseudomonadota</taxon>
        <taxon>Gammaproteobacteria</taxon>
        <taxon>Lysobacterales</taxon>
        <taxon>Rhodanobacteraceae</taxon>
        <taxon>Tahibacter</taxon>
    </lineage>
</organism>
<dbReference type="RefSeq" id="WP_272842012.1">
    <property type="nucleotide sequence ID" value="NZ_JAOVZO020000018.1"/>
</dbReference>
<keyword evidence="2" id="KW-0732">Signal</keyword>
<feature type="chain" id="PRO_5040735831" evidence="2">
    <location>
        <begin position="35"/>
        <end position="2914"/>
    </location>
</feature>
<feature type="region of interest" description="Disordered" evidence="1">
    <location>
        <begin position="2767"/>
        <end position="2914"/>
    </location>
</feature>
<dbReference type="EMBL" id="JAOVZO020000018">
    <property type="protein sequence ID" value="MDC8014006.1"/>
    <property type="molecule type" value="Genomic_DNA"/>
</dbReference>
<dbReference type="Pfam" id="PF05345">
    <property type="entry name" value="He_PIG"/>
    <property type="match status" value="5"/>
</dbReference>
<evidence type="ECO:0000259" key="3">
    <source>
        <dbReference type="SMART" id="SM00736"/>
    </source>
</evidence>
<dbReference type="InterPro" id="IPR013783">
    <property type="entry name" value="Ig-like_fold"/>
</dbReference>
<reference evidence="4" key="1">
    <citation type="submission" date="2023-02" db="EMBL/GenBank/DDBJ databases">
        <title>Tahibacter soli sp. nov. isolated from soil.</title>
        <authorList>
            <person name="Baek J.H."/>
            <person name="Lee J.K."/>
            <person name="Choi D.G."/>
            <person name="Jeon C.O."/>
        </authorList>
    </citation>
    <scope>NUCLEOTIDE SEQUENCE</scope>
    <source>
        <strain evidence="4">BL</strain>
    </source>
</reference>
<dbReference type="Proteomes" id="UP001139971">
    <property type="component" value="Unassembled WGS sequence"/>
</dbReference>
<dbReference type="SUPFAM" id="SSF50998">
    <property type="entry name" value="Quinoprotein alcohol dehydrogenase-like"/>
    <property type="match status" value="1"/>
</dbReference>
<dbReference type="SUPFAM" id="SSF49313">
    <property type="entry name" value="Cadherin-like"/>
    <property type="match status" value="7"/>
</dbReference>
<dbReference type="InterPro" id="IPR011047">
    <property type="entry name" value="Quinoprotein_ADH-like_sf"/>
</dbReference>
<gene>
    <name evidence="4" type="ORF">OD750_015790</name>
</gene>
<feature type="domain" description="Dystroglycan-type cadherin-like" evidence="3">
    <location>
        <begin position="2184"/>
        <end position="2272"/>
    </location>
</feature>
<dbReference type="Gene3D" id="2.60.40.2810">
    <property type="match status" value="1"/>
</dbReference>
<dbReference type="Gene3D" id="2.40.10.480">
    <property type="match status" value="1"/>
</dbReference>
<evidence type="ECO:0000256" key="2">
    <source>
        <dbReference type="SAM" id="SignalP"/>
    </source>
</evidence>
<accession>A0A9X4BII0</accession>
<dbReference type="InterPro" id="IPR038081">
    <property type="entry name" value="CalX-like_sf"/>
</dbReference>
<feature type="domain" description="Dystroglycan-type cadherin-like" evidence="3">
    <location>
        <begin position="1075"/>
        <end position="1160"/>
    </location>
</feature>
<dbReference type="SMART" id="SM00736">
    <property type="entry name" value="CADG"/>
    <property type="match status" value="3"/>
</dbReference>
<evidence type="ECO:0000313" key="4">
    <source>
        <dbReference type="EMBL" id="MDC8014006.1"/>
    </source>
</evidence>